<sequence length="236" mass="27847">MKKVFKLYPESFYKEKANEAFEQGMEQITDGEYGKAYYCFLDAIEFDPNESKYFFFAGLASYYFQEENATSYFEKAAMMSMEEVDYQMWYGISLYRDENFSEARKVLLYAYNLDDNNEKVIHYLIKVLNRLEEYEKVKDIIEKCVGEDNATPEMLYELGYSYVKELEFKKAEKVLLKSIDSDSQNVMSYYILSRTYCKTGEFDNAIKILQKLEKEVPAEKELVKSNIEAIGLLKSF</sequence>
<dbReference type="SUPFAM" id="SSF48452">
    <property type="entry name" value="TPR-like"/>
    <property type="match status" value="1"/>
</dbReference>
<dbReference type="InterPro" id="IPR019734">
    <property type="entry name" value="TPR_rpt"/>
</dbReference>
<accession>A0A6M6E7U1</accession>
<dbReference type="InterPro" id="IPR051012">
    <property type="entry name" value="CellSynth/LPSAsmb/PSIAsmb"/>
</dbReference>
<keyword evidence="2 3" id="KW-0802">TPR repeat</keyword>
<dbReference type="InterPro" id="IPR011990">
    <property type="entry name" value="TPR-like_helical_dom_sf"/>
</dbReference>
<feature type="repeat" description="TPR" evidence="3">
    <location>
        <begin position="152"/>
        <end position="185"/>
    </location>
</feature>
<evidence type="ECO:0000256" key="1">
    <source>
        <dbReference type="ARBA" id="ARBA00022737"/>
    </source>
</evidence>
<dbReference type="PROSITE" id="PS50005">
    <property type="entry name" value="TPR"/>
    <property type="match status" value="3"/>
</dbReference>
<geneLocation type="plasmid" evidence="5">
    <name>pfdu301a</name>
</geneLocation>
<gene>
    <name evidence="4" type="ORF">FDZ14_31150</name>
</gene>
<keyword evidence="1" id="KW-0677">Repeat</keyword>
<dbReference type="Gene3D" id="1.25.40.10">
    <property type="entry name" value="Tetratricopeptide repeat domain"/>
    <property type="match status" value="1"/>
</dbReference>
<proteinExistence type="predicted"/>
<feature type="repeat" description="TPR" evidence="3">
    <location>
        <begin position="17"/>
        <end position="50"/>
    </location>
</feature>
<evidence type="ECO:0000256" key="2">
    <source>
        <dbReference type="ARBA" id="ARBA00022803"/>
    </source>
</evidence>
<reference evidence="4 5" key="1">
    <citation type="submission" date="2019-10" db="EMBL/GenBank/DDBJ databases">
        <title>Complete genome sequences for adaption low water activity.</title>
        <authorList>
            <person name="Zhao L."/>
            <person name="Zhong J."/>
        </authorList>
    </citation>
    <scope>NUCLEOTIDE SEQUENCE [LARGE SCALE GENOMIC DNA]</scope>
    <source>
        <strain evidence="4 5">FDU301</strain>
        <plasmid evidence="5">pfdu301a</plasmid>
    </source>
</reference>
<dbReference type="RefSeq" id="WP_171778542.1">
    <property type="nucleotide sequence ID" value="NZ_CP045273.1"/>
</dbReference>
<protein>
    <recommendedName>
        <fullName evidence="6">Tetratricopeptide repeat protein</fullName>
    </recommendedName>
</protein>
<dbReference type="EMBL" id="CP045273">
    <property type="protein sequence ID" value="QJX80548.1"/>
    <property type="molecule type" value="Genomic_DNA"/>
</dbReference>
<evidence type="ECO:0008006" key="6">
    <source>
        <dbReference type="Google" id="ProtNLM"/>
    </source>
</evidence>
<name>A0A6M6E7U1_PRIMG</name>
<dbReference type="Proteomes" id="UP000501076">
    <property type="component" value="Plasmid pFDU301A"/>
</dbReference>
<evidence type="ECO:0000313" key="4">
    <source>
        <dbReference type="EMBL" id="QJX80548.1"/>
    </source>
</evidence>
<dbReference type="PROSITE" id="PS51375">
    <property type="entry name" value="PPR"/>
    <property type="match status" value="1"/>
</dbReference>
<dbReference type="AlphaFoldDB" id="A0A6M6E7U1"/>
<feature type="repeat" description="TPR" evidence="3">
    <location>
        <begin position="186"/>
        <end position="219"/>
    </location>
</feature>
<organism evidence="4 5">
    <name type="scientific">Priestia megaterium</name>
    <name type="common">Bacillus megaterium</name>
    <dbReference type="NCBI Taxonomy" id="1404"/>
    <lineage>
        <taxon>Bacteria</taxon>
        <taxon>Bacillati</taxon>
        <taxon>Bacillota</taxon>
        <taxon>Bacilli</taxon>
        <taxon>Bacillales</taxon>
        <taxon>Bacillaceae</taxon>
        <taxon>Priestia</taxon>
    </lineage>
</organism>
<evidence type="ECO:0000256" key="3">
    <source>
        <dbReference type="PROSITE-ProRule" id="PRU00339"/>
    </source>
</evidence>
<dbReference type="InterPro" id="IPR002885">
    <property type="entry name" value="PPR_rpt"/>
</dbReference>
<dbReference type="PANTHER" id="PTHR45586:SF1">
    <property type="entry name" value="LIPOPOLYSACCHARIDE ASSEMBLY PROTEIN B"/>
    <property type="match status" value="1"/>
</dbReference>
<dbReference type="PANTHER" id="PTHR45586">
    <property type="entry name" value="TPR REPEAT-CONTAINING PROTEIN PA4667"/>
    <property type="match status" value="1"/>
</dbReference>
<dbReference type="Pfam" id="PF13181">
    <property type="entry name" value="TPR_8"/>
    <property type="match status" value="2"/>
</dbReference>
<dbReference type="SMART" id="SM00028">
    <property type="entry name" value="TPR"/>
    <property type="match status" value="3"/>
</dbReference>
<keyword evidence="4" id="KW-0614">Plasmid</keyword>
<evidence type="ECO:0000313" key="5">
    <source>
        <dbReference type="Proteomes" id="UP000501076"/>
    </source>
</evidence>